<keyword evidence="4" id="KW-1185">Reference proteome</keyword>
<dbReference type="RefSeq" id="WP_289503930.1">
    <property type="nucleotide sequence ID" value="NZ_CP116805.1"/>
</dbReference>
<organism evidence="3 4">
    <name type="scientific">Gimibacter soli</name>
    <dbReference type="NCBI Taxonomy" id="3024400"/>
    <lineage>
        <taxon>Bacteria</taxon>
        <taxon>Pseudomonadati</taxon>
        <taxon>Pseudomonadota</taxon>
        <taxon>Alphaproteobacteria</taxon>
        <taxon>Kordiimonadales</taxon>
        <taxon>Temperatibacteraceae</taxon>
        <taxon>Gimibacter</taxon>
    </lineage>
</organism>
<dbReference type="EMBL" id="CP116805">
    <property type="protein sequence ID" value="WCL54211.1"/>
    <property type="molecule type" value="Genomic_DNA"/>
</dbReference>
<accession>A0AAF0BM93</accession>
<evidence type="ECO:0000259" key="2">
    <source>
        <dbReference type="Pfam" id="PF02657"/>
    </source>
</evidence>
<sequence>MTSETTTLDDVLDTFEFLDDWDERYKFIIDLGRRLPPLDASEMTDDFKVRGCQSQVWLIPERDADGRIRFRGDSDAHIVKGLVALMLLIYNDKTPGEILAVDARGLLEKLGLASHLSPQRANGLFSMVERIRTIAGAAASA</sequence>
<dbReference type="Proteomes" id="UP001217500">
    <property type="component" value="Chromosome"/>
</dbReference>
<dbReference type="SUPFAM" id="SSF82649">
    <property type="entry name" value="SufE/NifU"/>
    <property type="match status" value="1"/>
</dbReference>
<evidence type="ECO:0000313" key="4">
    <source>
        <dbReference type="Proteomes" id="UP001217500"/>
    </source>
</evidence>
<name>A0AAF0BM93_9PROT</name>
<dbReference type="InterPro" id="IPR003808">
    <property type="entry name" value="Fe-S_metab-assoc_dom"/>
</dbReference>
<proteinExistence type="inferred from homology"/>
<dbReference type="AlphaFoldDB" id="A0AAF0BM93"/>
<dbReference type="PANTHER" id="PTHR43597:SF5">
    <property type="entry name" value="SUFE-LIKE PROTEIN 2, CHLOROPLASTIC"/>
    <property type="match status" value="1"/>
</dbReference>
<comment type="similarity">
    <text evidence="1">Belongs to the SufE family.</text>
</comment>
<evidence type="ECO:0000256" key="1">
    <source>
        <dbReference type="ARBA" id="ARBA00010282"/>
    </source>
</evidence>
<dbReference type="Pfam" id="PF02657">
    <property type="entry name" value="SufE"/>
    <property type="match status" value="1"/>
</dbReference>
<dbReference type="PANTHER" id="PTHR43597">
    <property type="entry name" value="SULFUR ACCEPTOR PROTEIN CSDE"/>
    <property type="match status" value="1"/>
</dbReference>
<gene>
    <name evidence="3" type="ORF">PH603_00370</name>
</gene>
<dbReference type="Gene3D" id="3.90.1010.10">
    <property type="match status" value="1"/>
</dbReference>
<protein>
    <submittedName>
        <fullName evidence="3">SufE family protein</fullName>
    </submittedName>
</protein>
<evidence type="ECO:0000313" key="3">
    <source>
        <dbReference type="EMBL" id="WCL54211.1"/>
    </source>
</evidence>
<dbReference type="KEGG" id="gso:PH603_00370"/>
<reference evidence="3" key="1">
    <citation type="submission" date="2023-01" db="EMBL/GenBank/DDBJ databases">
        <title>The genome sequence of Kordiimonadaceae bacterium 6D33.</title>
        <authorList>
            <person name="Liu Y."/>
        </authorList>
    </citation>
    <scope>NUCLEOTIDE SEQUENCE</scope>
    <source>
        <strain evidence="3">6D33</strain>
    </source>
</reference>
<feature type="domain" description="Fe-S metabolism associated" evidence="2">
    <location>
        <begin position="13"/>
        <end position="133"/>
    </location>
</feature>